<evidence type="ECO:0000256" key="10">
    <source>
        <dbReference type="SAM" id="Phobius"/>
    </source>
</evidence>
<dbReference type="GO" id="GO:0008658">
    <property type="term" value="F:penicillin binding"/>
    <property type="evidence" value="ECO:0007669"/>
    <property type="project" value="InterPro"/>
</dbReference>
<evidence type="ECO:0000256" key="8">
    <source>
        <dbReference type="ARBA" id="ARBA00049902"/>
    </source>
</evidence>
<organism evidence="13 14">
    <name type="scientific">Thermoflavimicrobium dichotomicum</name>
    <dbReference type="NCBI Taxonomy" id="46223"/>
    <lineage>
        <taxon>Bacteria</taxon>
        <taxon>Bacillati</taxon>
        <taxon>Bacillota</taxon>
        <taxon>Bacilli</taxon>
        <taxon>Bacillales</taxon>
        <taxon>Thermoactinomycetaceae</taxon>
        <taxon>Thermoflavimicrobium</taxon>
    </lineage>
</organism>
<dbReference type="InterPro" id="IPR013783">
    <property type="entry name" value="Ig-like_fold"/>
</dbReference>
<dbReference type="PANTHER" id="PTHR32282:SF33">
    <property type="entry name" value="PEPTIDOGLYCAN GLYCOSYLTRANSFERASE"/>
    <property type="match status" value="1"/>
</dbReference>
<dbReference type="Gene3D" id="1.10.3810.10">
    <property type="entry name" value="Biosynthetic peptidoglycan transglycosylase-like"/>
    <property type="match status" value="1"/>
</dbReference>
<dbReference type="Pfam" id="PF00905">
    <property type="entry name" value="Transpeptidase"/>
    <property type="match status" value="1"/>
</dbReference>
<dbReference type="SUPFAM" id="SSF53955">
    <property type="entry name" value="Lysozyme-like"/>
    <property type="match status" value="1"/>
</dbReference>
<dbReference type="InterPro" id="IPR023346">
    <property type="entry name" value="Lysozyme-like_dom_sf"/>
</dbReference>
<evidence type="ECO:0000256" key="6">
    <source>
        <dbReference type="ARBA" id="ARBA00023268"/>
    </source>
</evidence>
<evidence type="ECO:0000313" key="13">
    <source>
        <dbReference type="EMBL" id="SFJ46208.1"/>
    </source>
</evidence>
<dbReference type="GO" id="GO:0006508">
    <property type="term" value="P:proteolysis"/>
    <property type="evidence" value="ECO:0007669"/>
    <property type="project" value="UniProtKB-KW"/>
</dbReference>
<evidence type="ECO:0000313" key="14">
    <source>
        <dbReference type="Proteomes" id="UP000199545"/>
    </source>
</evidence>
<feature type="compositionally biased region" description="Basic and acidic residues" evidence="9">
    <location>
        <begin position="21"/>
        <end position="41"/>
    </location>
</feature>
<evidence type="ECO:0000256" key="4">
    <source>
        <dbReference type="ARBA" id="ARBA00022679"/>
    </source>
</evidence>
<accession>A0A1I3RIW3</accession>
<keyword evidence="14" id="KW-1185">Reference proteome</keyword>
<evidence type="ECO:0000256" key="2">
    <source>
        <dbReference type="ARBA" id="ARBA00022670"/>
    </source>
</evidence>
<feature type="domain" description="Glycosyl transferase family 51" evidence="12">
    <location>
        <begin position="139"/>
        <end position="310"/>
    </location>
</feature>
<dbReference type="InterPro" id="IPR001460">
    <property type="entry name" value="PCN-bd_Tpept"/>
</dbReference>
<keyword evidence="6" id="KW-0511">Multifunctional enzyme</keyword>
<feature type="compositionally biased region" description="Basic and acidic residues" evidence="9">
    <location>
        <begin position="1"/>
        <end position="12"/>
    </location>
</feature>
<name>A0A1I3RIW3_9BACL</name>
<feature type="transmembrane region" description="Helical" evidence="10">
    <location>
        <begin position="75"/>
        <end position="96"/>
    </location>
</feature>
<keyword evidence="1" id="KW-0121">Carboxypeptidase</keyword>
<dbReference type="RefSeq" id="WP_093230324.1">
    <property type="nucleotide sequence ID" value="NZ_FORR01000010.1"/>
</dbReference>
<keyword evidence="2" id="KW-0645">Protease</keyword>
<protein>
    <submittedName>
        <fullName evidence="13">Penicillin-binding protein 1A/penicillin-binding protein 2A</fullName>
    </submittedName>
</protein>
<evidence type="ECO:0000256" key="5">
    <source>
        <dbReference type="ARBA" id="ARBA00022801"/>
    </source>
</evidence>
<evidence type="ECO:0000256" key="9">
    <source>
        <dbReference type="SAM" id="MobiDB-lite"/>
    </source>
</evidence>
<dbReference type="InterPro" id="IPR012338">
    <property type="entry name" value="Beta-lactam/transpept-like"/>
</dbReference>
<evidence type="ECO:0000256" key="3">
    <source>
        <dbReference type="ARBA" id="ARBA00022676"/>
    </source>
</evidence>
<keyword evidence="10" id="KW-0812">Transmembrane</keyword>
<keyword evidence="4" id="KW-0808">Transferase</keyword>
<proteinExistence type="predicted"/>
<dbReference type="Proteomes" id="UP000199545">
    <property type="component" value="Unassembled WGS sequence"/>
</dbReference>
<dbReference type="InterPro" id="IPR050396">
    <property type="entry name" value="Glycosyltr_51/Transpeptidase"/>
</dbReference>
<evidence type="ECO:0000256" key="7">
    <source>
        <dbReference type="ARBA" id="ARBA00034000"/>
    </source>
</evidence>
<reference evidence="13 14" key="1">
    <citation type="submission" date="2016-10" db="EMBL/GenBank/DDBJ databases">
        <authorList>
            <person name="de Groot N.N."/>
        </authorList>
    </citation>
    <scope>NUCLEOTIDE SEQUENCE [LARGE SCALE GENOMIC DNA]</scope>
    <source>
        <strain evidence="13 14">DSM 44778</strain>
    </source>
</reference>
<comment type="catalytic activity">
    <reaction evidence="7">
        <text>Preferential cleavage: (Ac)2-L-Lys-D-Ala-|-D-Ala. Also transpeptidation of peptidyl-alanyl moieties that are N-acyl substituents of D-alanine.</text>
        <dbReference type="EC" id="3.4.16.4"/>
    </reaction>
</comment>
<dbReference type="PANTHER" id="PTHR32282">
    <property type="entry name" value="BINDING PROTEIN TRANSPEPTIDASE, PUTATIVE-RELATED"/>
    <property type="match status" value="1"/>
</dbReference>
<dbReference type="InterPro" id="IPR001264">
    <property type="entry name" value="Glyco_trans_51"/>
</dbReference>
<dbReference type="Gene3D" id="2.60.40.10">
    <property type="entry name" value="Immunoglobulins"/>
    <property type="match status" value="1"/>
</dbReference>
<dbReference type="AlphaFoldDB" id="A0A1I3RIW3"/>
<gene>
    <name evidence="13" type="ORF">SAMN05421852_11050</name>
</gene>
<evidence type="ECO:0000259" key="12">
    <source>
        <dbReference type="Pfam" id="PF00912"/>
    </source>
</evidence>
<dbReference type="SUPFAM" id="SSF56601">
    <property type="entry name" value="beta-lactamase/transpeptidase-like"/>
    <property type="match status" value="1"/>
</dbReference>
<keyword evidence="10" id="KW-1133">Transmembrane helix</keyword>
<feature type="region of interest" description="Disordered" evidence="9">
    <location>
        <begin position="1"/>
        <end position="61"/>
    </location>
</feature>
<dbReference type="OrthoDB" id="9766909at2"/>
<keyword evidence="3" id="KW-0328">Glycosyltransferase</keyword>
<dbReference type="GO" id="GO:0008955">
    <property type="term" value="F:peptidoglycan glycosyltransferase activity"/>
    <property type="evidence" value="ECO:0007669"/>
    <property type="project" value="UniProtKB-EC"/>
</dbReference>
<dbReference type="Gene3D" id="3.40.710.10">
    <property type="entry name" value="DD-peptidase/beta-lactamase superfamily"/>
    <property type="match status" value="1"/>
</dbReference>
<keyword evidence="5" id="KW-0378">Hydrolase</keyword>
<dbReference type="STRING" id="46223.SAMN05421852_11050"/>
<evidence type="ECO:0000259" key="11">
    <source>
        <dbReference type="Pfam" id="PF00905"/>
    </source>
</evidence>
<dbReference type="InterPro" id="IPR036950">
    <property type="entry name" value="PBP_transglycosylase"/>
</dbReference>
<feature type="domain" description="Penicillin-binding protein transpeptidase" evidence="11">
    <location>
        <begin position="418"/>
        <end position="681"/>
    </location>
</feature>
<dbReference type="Pfam" id="PF00912">
    <property type="entry name" value="Transgly"/>
    <property type="match status" value="1"/>
</dbReference>
<keyword evidence="10" id="KW-0472">Membrane</keyword>
<evidence type="ECO:0000256" key="1">
    <source>
        <dbReference type="ARBA" id="ARBA00022645"/>
    </source>
</evidence>
<dbReference type="EMBL" id="FORR01000010">
    <property type="protein sequence ID" value="SFJ46208.1"/>
    <property type="molecule type" value="Genomic_DNA"/>
</dbReference>
<comment type="catalytic activity">
    <reaction evidence="8">
        <text>[GlcNAc-(1-&gt;4)-Mur2Ac(oyl-L-Ala-gamma-D-Glu-L-Lys-D-Ala-D-Ala)](n)-di-trans,octa-cis-undecaprenyl diphosphate + beta-D-GlcNAc-(1-&gt;4)-Mur2Ac(oyl-L-Ala-gamma-D-Glu-L-Lys-D-Ala-D-Ala)-di-trans,octa-cis-undecaprenyl diphosphate = [GlcNAc-(1-&gt;4)-Mur2Ac(oyl-L-Ala-gamma-D-Glu-L-Lys-D-Ala-D-Ala)](n+1)-di-trans,octa-cis-undecaprenyl diphosphate + di-trans,octa-cis-undecaprenyl diphosphate + H(+)</text>
        <dbReference type="Rhea" id="RHEA:23708"/>
        <dbReference type="Rhea" id="RHEA-COMP:9602"/>
        <dbReference type="Rhea" id="RHEA-COMP:9603"/>
        <dbReference type="ChEBI" id="CHEBI:15378"/>
        <dbReference type="ChEBI" id="CHEBI:58405"/>
        <dbReference type="ChEBI" id="CHEBI:60033"/>
        <dbReference type="ChEBI" id="CHEBI:78435"/>
        <dbReference type="EC" id="2.4.99.28"/>
    </reaction>
</comment>
<sequence length="820" mass="92260">MDKQKGERDFSPRIRSARIGSAKEKKEQPQEEKKPEHEAQTKKVTKLSSPPAPDGRPKAAKAPRHRWGLLFSWKWLLVVLVSSLGLMLGIIGTIMVTGEFLPLERIDESGLIIFDKDNQRLIQLAKEQDPTEKRREIYHEYISLQDLKAKNKKLVDAMIKVEDVRFYQHNGVDFYALLRSAFYTLSGKKEQGGSTITMQVARKVVLGTQERTLSRKLKEIAAAWNLERTKGKDKILEAYLNRIEYGNNIYGVQTAAKVYFGKDLQKDTLTPGEIAILAGLPQGTTTYNPYLGEDNKKRLKKRQVDVLYIMARKDDMPPLISKEEEEKWSKKELPLKDKSSLYAYKEKLANLPFLELIQDEMERKYPHFKGKKLYSSNLKIYTSIDRKVQDAVNEILKNDNVFIDQNGRKMPAEKVDAGITVLNPKDGTIVAVGGGRQYRSGYQLRSVEKHQPGSTIKPLTVFSPAIEEEGYRRDSVVMDAPIEVKGKRIHNYDQRYYGLVTLEQMTKWSLNASAVQLLKDTVGLDRAFDYGKRLGLPLLPADKDFSPLALGGLTQGVSTIDMAQAYAVFPNHGHYVEAHIIKEIKVPNPDGNEETIKVDHPVKQVFSPETAAEMTYMLKKAVQDPDGSGSTHARLADGREVAGKSGTTQNKEKAWYVGFTPDLVTAVVVFNQKKEENELYELTGSGLPAKLFSMVMSQAHQGKPATTFAEPGSLPQPNLSGQEFGLKAIYEKGRVTLSWNPQGEGVKYQISRSENGEHFEDLAQNLAATSYVDEIGEPGLLDQMMSLLGSKKVYYYRVTAMDPRRPMQPTSAVVKVSLFE</sequence>
<dbReference type="GO" id="GO:0009002">
    <property type="term" value="F:serine-type D-Ala-D-Ala carboxypeptidase activity"/>
    <property type="evidence" value="ECO:0007669"/>
    <property type="project" value="UniProtKB-EC"/>
</dbReference>